<dbReference type="Proteomes" id="UP000076857">
    <property type="component" value="Chromosome"/>
</dbReference>
<evidence type="ECO:0000313" key="3">
    <source>
        <dbReference type="EMBL" id="QJQ10328.1"/>
    </source>
</evidence>
<evidence type="ECO:0000259" key="1">
    <source>
        <dbReference type="Pfam" id="PF00753"/>
    </source>
</evidence>
<dbReference type="Proteomes" id="UP001217741">
    <property type="component" value="Unassembled WGS sequence"/>
</dbReference>
<reference evidence="2" key="3">
    <citation type="submission" date="2023-03" db="EMBL/GenBank/DDBJ databases">
        <title>Draft assemblies of triclosan tolerant bacteria isolated from returned activated sludge.</title>
        <authorList>
            <person name="Van Hamelsveld S."/>
        </authorList>
    </citation>
    <scope>NUCLEOTIDE SEQUENCE</scope>
    <source>
        <strain evidence="2">GW210012_S60</strain>
    </source>
</reference>
<evidence type="ECO:0000313" key="4">
    <source>
        <dbReference type="Proteomes" id="UP000076857"/>
    </source>
</evidence>
<reference evidence="3 4" key="1">
    <citation type="submission" date="2016-04" db="EMBL/GenBank/DDBJ databases">
        <authorList>
            <person name="Qiu J."/>
        </authorList>
    </citation>
    <scope>NUCLEOTIDE SEQUENCE [LARGE SCALE GENOMIC DNA]</scope>
    <source>
        <strain evidence="3 4">JQ581</strain>
    </source>
</reference>
<dbReference type="InterPro" id="IPR036866">
    <property type="entry name" value="RibonucZ/Hydroxyglut_hydro"/>
</dbReference>
<name>A0AAP9N085_PSEPU</name>
<sequence length="350" mass="39213">MAIVVRVLKARHGDCILVSHEGPGGVFNLLIDGGTSTTFRHGPRQRYAGALCNSLDELKAKGQRIDLAILTHIDDDHINGLIKAFEKPGYLGDMVKSIWFNSSRLITRHFDVPEIPENNIELLDDDPQTTVKQGKDLEELLDKMGCSRAPIIMEGQTHQTGPFTLKVLSPGRKQLEKLLHVWPPEVDAGKTSAHETDYHLTLQDIWSDDKFQSDTSVCNGSSIAFILEADDRRMLFLGDAHDGVVCESLRASGYSETNKIQLDLVKLSHHGSQYNTSSDLLGLLYSPIYIVSTDGSRHGLPNKRTVARIIKYTQGKVYFNYHHVVAPLLLAHEIEEYSSRLEVLEDEIRY</sequence>
<dbReference type="Gene3D" id="3.60.15.10">
    <property type="entry name" value="Ribonuclease Z/Hydroxyacylglutathione hydrolase-like"/>
    <property type="match status" value="1"/>
</dbReference>
<evidence type="ECO:0000313" key="2">
    <source>
        <dbReference type="EMBL" id="MDF3873116.1"/>
    </source>
</evidence>
<dbReference type="AlphaFoldDB" id="A0AAP9N085"/>
<gene>
    <name evidence="3" type="ORF">A3L25_013245</name>
    <name evidence="2" type="ORF">P3W50_21960</name>
</gene>
<protein>
    <submittedName>
        <fullName evidence="3">MBL fold metallo-hydrolase</fullName>
    </submittedName>
</protein>
<feature type="domain" description="Metallo-beta-lactamase" evidence="1">
    <location>
        <begin position="12"/>
        <end position="107"/>
    </location>
</feature>
<organism evidence="3 4">
    <name type="scientific">Pseudomonas putida</name>
    <name type="common">Arthrobacter siderocapsulatus</name>
    <dbReference type="NCBI Taxonomy" id="303"/>
    <lineage>
        <taxon>Bacteria</taxon>
        <taxon>Pseudomonadati</taxon>
        <taxon>Pseudomonadota</taxon>
        <taxon>Gammaproteobacteria</taxon>
        <taxon>Pseudomonadales</taxon>
        <taxon>Pseudomonadaceae</taxon>
        <taxon>Pseudomonas</taxon>
    </lineage>
</organism>
<dbReference type="EMBL" id="CP050951">
    <property type="protein sequence ID" value="QJQ10328.1"/>
    <property type="molecule type" value="Genomic_DNA"/>
</dbReference>
<dbReference type="PANTHER" id="PTHR30619:SF1">
    <property type="entry name" value="RECOMBINATION PROTEIN 2"/>
    <property type="match status" value="1"/>
</dbReference>
<proteinExistence type="predicted"/>
<dbReference type="PANTHER" id="PTHR30619">
    <property type="entry name" value="DNA INTERNALIZATION/COMPETENCE PROTEIN COMEC/REC2"/>
    <property type="match status" value="1"/>
</dbReference>
<dbReference type="Pfam" id="PF00753">
    <property type="entry name" value="Lactamase_B"/>
    <property type="match status" value="1"/>
</dbReference>
<dbReference type="EMBL" id="JARJLO010000334">
    <property type="protein sequence ID" value="MDF3873116.1"/>
    <property type="molecule type" value="Genomic_DNA"/>
</dbReference>
<reference evidence="3 4" key="2">
    <citation type="submission" date="2020-04" db="EMBL/GenBank/DDBJ databases">
        <title>Complete genome sequence of Pseudomonas putida strain JQ581.</title>
        <authorList>
            <person name="Mu Y."/>
        </authorList>
    </citation>
    <scope>NUCLEOTIDE SEQUENCE [LARGE SCALE GENOMIC DNA]</scope>
    <source>
        <strain evidence="3 4">JQ581</strain>
    </source>
</reference>
<dbReference type="InterPro" id="IPR052159">
    <property type="entry name" value="Competence_DNA_uptake"/>
</dbReference>
<dbReference type="InterPro" id="IPR001279">
    <property type="entry name" value="Metallo-B-lactamas"/>
</dbReference>
<dbReference type="SUPFAM" id="SSF56281">
    <property type="entry name" value="Metallo-hydrolase/oxidoreductase"/>
    <property type="match status" value="1"/>
</dbReference>
<accession>A0AAP9N085</accession>
<dbReference type="RefSeq" id="WP_063425428.1">
    <property type="nucleotide sequence ID" value="NZ_BQII01000034.1"/>
</dbReference>